<dbReference type="AlphaFoldDB" id="A0A382UDH5"/>
<name>A0A382UDH5_9ZZZZ</name>
<reference evidence="1" key="1">
    <citation type="submission" date="2018-05" db="EMBL/GenBank/DDBJ databases">
        <authorList>
            <person name="Lanie J.A."/>
            <person name="Ng W.-L."/>
            <person name="Kazmierczak K.M."/>
            <person name="Andrzejewski T.M."/>
            <person name="Davidsen T.M."/>
            <person name="Wayne K.J."/>
            <person name="Tettelin H."/>
            <person name="Glass J.I."/>
            <person name="Rusch D."/>
            <person name="Podicherti R."/>
            <person name="Tsui H.-C.T."/>
            <person name="Winkler M.E."/>
        </authorList>
    </citation>
    <scope>NUCLEOTIDE SEQUENCE</scope>
</reference>
<gene>
    <name evidence="1" type="ORF">METZ01_LOCUS385174</name>
</gene>
<organism evidence="1">
    <name type="scientific">marine metagenome</name>
    <dbReference type="NCBI Taxonomy" id="408172"/>
    <lineage>
        <taxon>unclassified sequences</taxon>
        <taxon>metagenomes</taxon>
        <taxon>ecological metagenomes</taxon>
    </lineage>
</organism>
<dbReference type="EMBL" id="UINC01143412">
    <property type="protein sequence ID" value="SVD32320.1"/>
    <property type="molecule type" value="Genomic_DNA"/>
</dbReference>
<dbReference type="InterPro" id="IPR013783">
    <property type="entry name" value="Ig-like_fold"/>
</dbReference>
<feature type="non-terminal residue" evidence="1">
    <location>
        <position position="294"/>
    </location>
</feature>
<evidence type="ECO:0000313" key="1">
    <source>
        <dbReference type="EMBL" id="SVD32320.1"/>
    </source>
</evidence>
<proteinExistence type="predicted"/>
<accession>A0A382UDH5</accession>
<feature type="non-terminal residue" evidence="1">
    <location>
        <position position="1"/>
    </location>
</feature>
<dbReference type="Gene3D" id="2.60.40.10">
    <property type="entry name" value="Immunoglobulins"/>
    <property type="match status" value="2"/>
</dbReference>
<dbReference type="SUPFAM" id="SSF49299">
    <property type="entry name" value="PKD domain"/>
    <property type="match status" value="1"/>
</dbReference>
<protein>
    <recommendedName>
        <fullName evidence="2">Bacterial Ig-like domain-containing protein</fullName>
    </recommendedName>
</protein>
<dbReference type="InterPro" id="IPR035986">
    <property type="entry name" value="PKD_dom_sf"/>
</dbReference>
<sequence length="294" mass="32310">ISAGNLTVGTHTISFRVQDDDEVWSPWQTDTFIVRAYPTANIISVSPNSTSEGNLVSFNSSASDPDTNETFDTYRWRSSIDGFLSDLSAFNTTQLSPGNHTIYLNVEDEDGYWSLPVNTPLHINDIPEAFITNITPASGYRNNQTYLTVTFNGTVVDNDGSITDYYWNSTLIDDPLSTSSSFEIAVSSLQTGNHTITYQGKDDYGVWSPKAVYYLQVYENPNSTMGSVSPQSTYEGVAISFSGSGSDADGNVTAYEWRSSIDGIFGNSSSMTNNSLSSGFHVIYFKVRDNDGLW</sequence>
<evidence type="ECO:0008006" key="2">
    <source>
        <dbReference type="Google" id="ProtNLM"/>
    </source>
</evidence>